<dbReference type="GO" id="GO:0006707">
    <property type="term" value="P:cholesterol catabolic process"/>
    <property type="evidence" value="ECO:0007669"/>
    <property type="project" value="TreeGrafter"/>
</dbReference>
<dbReference type="PRINTS" id="PR00385">
    <property type="entry name" value="P450"/>
</dbReference>
<dbReference type="InterPro" id="IPR017972">
    <property type="entry name" value="Cyt_P450_CS"/>
</dbReference>
<keyword evidence="11" id="KW-1185">Reference proteome</keyword>
<dbReference type="PROSITE" id="PS00086">
    <property type="entry name" value="CYTOCHROME_P450"/>
    <property type="match status" value="1"/>
</dbReference>
<dbReference type="Gene3D" id="1.10.630.10">
    <property type="entry name" value="Cytochrome P450"/>
    <property type="match status" value="1"/>
</dbReference>
<evidence type="ECO:0000256" key="5">
    <source>
        <dbReference type="ARBA" id="ARBA00023002"/>
    </source>
</evidence>
<comment type="similarity">
    <text evidence="2 9">Belongs to the cytochrome P450 family.</text>
</comment>
<dbReference type="PANTHER" id="PTHR46696:SF4">
    <property type="entry name" value="BIOTIN BIOSYNTHESIS CYTOCHROME P450"/>
    <property type="match status" value="1"/>
</dbReference>
<comment type="function">
    <text evidence="8">Involved in the coupling of aromatic side chains of the heptapeptide of vancomycin.</text>
</comment>
<dbReference type="GO" id="GO:0005506">
    <property type="term" value="F:iron ion binding"/>
    <property type="evidence" value="ECO:0007669"/>
    <property type="project" value="InterPro"/>
</dbReference>
<dbReference type="FunFam" id="1.10.630.10:FF:000018">
    <property type="entry name" value="Cytochrome P450 monooxygenase"/>
    <property type="match status" value="1"/>
</dbReference>
<dbReference type="PANTHER" id="PTHR46696">
    <property type="entry name" value="P450, PUTATIVE (EUROFUNG)-RELATED"/>
    <property type="match status" value="1"/>
</dbReference>
<gene>
    <name evidence="10" type="ORF">AMETH_5492</name>
</gene>
<evidence type="ECO:0000313" key="10">
    <source>
        <dbReference type="EMBL" id="AIJ25584.1"/>
    </source>
</evidence>
<dbReference type="Proteomes" id="UP000062973">
    <property type="component" value="Chromosome"/>
</dbReference>
<dbReference type="EMBL" id="CP009110">
    <property type="protein sequence ID" value="AIJ25584.1"/>
    <property type="molecule type" value="Genomic_DNA"/>
</dbReference>
<evidence type="ECO:0000256" key="1">
    <source>
        <dbReference type="ARBA" id="ARBA00004660"/>
    </source>
</evidence>
<reference evidence="10 11" key="1">
    <citation type="submission" date="2014-07" db="EMBL/GenBank/DDBJ databases">
        <title>Whole Genome Sequence of the Amycolatopsis methanolica 239.</title>
        <authorList>
            <person name="Tang B."/>
        </authorList>
    </citation>
    <scope>NUCLEOTIDE SEQUENCE [LARGE SCALE GENOMIC DNA]</scope>
    <source>
        <strain evidence="10 11">239</strain>
    </source>
</reference>
<accession>A0A076MXC7</accession>
<dbReference type="InterPro" id="IPR001128">
    <property type="entry name" value="Cyt_P450"/>
</dbReference>
<keyword evidence="5 9" id="KW-0560">Oxidoreductase</keyword>
<sequence>MSDVDVFDPRVFARGVPHDELRRLRDTEPVAWQEEHEVLDWPSGPGYWAVTRYADVKHVLRTPEVFSSWLGATQIRDPEPDDLAFIRRMILNMDPPEHNRLRRIVAAVFTRRRLERSAEQIAERARALIGAVVPRGRCDLPVEVTDDFPLLNLADLIGVPPRDRGLLLKWTNRVIGYQDPEHAEVVRGPDGKPLNPRSPALLADMFDYAHELAETKRRDPADDLMTALVQATVDGRSLDDAELRMFFFLMVIAGNDTVRSALPGGVLALVQNPGEYRRLRADPSLLPSAVEEMLRWHPPVLTFRRTAAVDTELGGQRIAAGDKVVVYFASAHHDERQFPDPHRFDVSRTPNDHLAFGQGPHLCLGAHFGRLQMRVFFREFLTMLPEVRLDGEVRRLTSNFINGITHLPLAW</sequence>
<dbReference type="STRING" id="1068978.AMETH_5492"/>
<evidence type="ECO:0000256" key="9">
    <source>
        <dbReference type="RuleBase" id="RU000461"/>
    </source>
</evidence>
<dbReference type="RefSeq" id="WP_017984426.1">
    <property type="nucleotide sequence ID" value="NZ_AQUL01000001.1"/>
</dbReference>
<keyword evidence="4 9" id="KW-0479">Metal-binding</keyword>
<keyword evidence="7 9" id="KW-0503">Monooxygenase</keyword>
<dbReference type="GO" id="GO:0036199">
    <property type="term" value="F:cholest-4-en-3-one 26-monooxygenase activity"/>
    <property type="evidence" value="ECO:0007669"/>
    <property type="project" value="TreeGrafter"/>
</dbReference>
<evidence type="ECO:0000256" key="8">
    <source>
        <dbReference type="ARBA" id="ARBA00055433"/>
    </source>
</evidence>
<dbReference type="OrthoDB" id="5241086at2"/>
<dbReference type="eggNOG" id="COG2124">
    <property type="taxonomic scope" value="Bacteria"/>
</dbReference>
<comment type="pathway">
    <text evidence="1">Antibiotic biosynthesis; vancomycin biosynthesis.</text>
</comment>
<evidence type="ECO:0000256" key="4">
    <source>
        <dbReference type="ARBA" id="ARBA00022723"/>
    </source>
</evidence>
<name>A0A076MXC7_AMYME</name>
<organism evidence="10 11">
    <name type="scientific">Amycolatopsis methanolica 239</name>
    <dbReference type="NCBI Taxonomy" id="1068978"/>
    <lineage>
        <taxon>Bacteria</taxon>
        <taxon>Bacillati</taxon>
        <taxon>Actinomycetota</taxon>
        <taxon>Actinomycetes</taxon>
        <taxon>Pseudonocardiales</taxon>
        <taxon>Pseudonocardiaceae</taxon>
        <taxon>Amycolatopsis</taxon>
        <taxon>Amycolatopsis methanolica group</taxon>
    </lineage>
</organism>
<proteinExistence type="inferred from homology"/>
<dbReference type="CDD" id="cd11033">
    <property type="entry name" value="CYP142-like"/>
    <property type="match status" value="1"/>
</dbReference>
<dbReference type="Pfam" id="PF00067">
    <property type="entry name" value="p450"/>
    <property type="match status" value="1"/>
</dbReference>
<evidence type="ECO:0000256" key="2">
    <source>
        <dbReference type="ARBA" id="ARBA00010617"/>
    </source>
</evidence>
<dbReference type="PRINTS" id="PR00359">
    <property type="entry name" value="BP450"/>
</dbReference>
<dbReference type="KEGG" id="amq:AMETH_5492"/>
<dbReference type="HOGENOM" id="CLU_033716_0_0_11"/>
<keyword evidence="6 9" id="KW-0408">Iron</keyword>
<evidence type="ECO:0000256" key="7">
    <source>
        <dbReference type="ARBA" id="ARBA00023033"/>
    </source>
</evidence>
<evidence type="ECO:0000313" key="11">
    <source>
        <dbReference type="Proteomes" id="UP000062973"/>
    </source>
</evidence>
<protein>
    <submittedName>
        <fullName evidence="10">Cytochrome P450</fullName>
    </submittedName>
</protein>
<dbReference type="InterPro" id="IPR002397">
    <property type="entry name" value="Cyt_P450_B"/>
</dbReference>
<dbReference type="GO" id="GO:0020037">
    <property type="term" value="F:heme binding"/>
    <property type="evidence" value="ECO:0007669"/>
    <property type="project" value="InterPro"/>
</dbReference>
<dbReference type="SUPFAM" id="SSF48264">
    <property type="entry name" value="Cytochrome P450"/>
    <property type="match status" value="1"/>
</dbReference>
<evidence type="ECO:0000256" key="3">
    <source>
        <dbReference type="ARBA" id="ARBA00022617"/>
    </source>
</evidence>
<dbReference type="InterPro" id="IPR036396">
    <property type="entry name" value="Cyt_P450_sf"/>
</dbReference>
<keyword evidence="3 9" id="KW-0349">Heme</keyword>
<dbReference type="GO" id="GO:0008395">
    <property type="term" value="F:steroid hydroxylase activity"/>
    <property type="evidence" value="ECO:0007669"/>
    <property type="project" value="TreeGrafter"/>
</dbReference>
<dbReference type="AlphaFoldDB" id="A0A076MXC7"/>
<evidence type="ECO:0000256" key="6">
    <source>
        <dbReference type="ARBA" id="ARBA00023004"/>
    </source>
</evidence>
<dbReference type="PATRIC" id="fig|1068978.7.peg.5893"/>